<evidence type="ECO:0000256" key="11">
    <source>
        <dbReference type="ARBA" id="ARBA00022837"/>
    </source>
</evidence>
<accession>A0A336KGB0</accession>
<evidence type="ECO:0000256" key="8">
    <source>
        <dbReference type="ARBA" id="ARBA00022599"/>
    </source>
</evidence>
<keyword evidence="14" id="KW-0564">Palmitate</keyword>
<dbReference type="GO" id="GO:0032588">
    <property type="term" value="C:trans-Golgi network membrane"/>
    <property type="evidence" value="ECO:0007669"/>
    <property type="project" value="TreeGrafter"/>
</dbReference>
<gene>
    <name evidence="27" type="primary">CSON001699</name>
</gene>
<evidence type="ECO:0000256" key="23">
    <source>
        <dbReference type="ARBA" id="ARBA00093501"/>
    </source>
</evidence>
<dbReference type="FunFam" id="1.20.1270.60:FF:000023">
    <property type="entry name" value="Interacting with PRKCA"/>
    <property type="match status" value="1"/>
</dbReference>
<evidence type="ECO:0000256" key="15">
    <source>
        <dbReference type="ARBA" id="ARBA00023203"/>
    </source>
</evidence>
<dbReference type="EMBL" id="UFQT01000126">
    <property type="protein sequence ID" value="SSX20520.1"/>
    <property type="molecule type" value="Genomic_DNA"/>
</dbReference>
<evidence type="ECO:0000256" key="24">
    <source>
        <dbReference type="SAM" id="MobiDB-lite"/>
    </source>
</evidence>
<keyword evidence="10" id="KW-0862">Zinc</keyword>
<proteinExistence type="predicted"/>
<dbReference type="GO" id="GO:0098842">
    <property type="term" value="C:postsynaptic early endosome"/>
    <property type="evidence" value="ECO:0007669"/>
    <property type="project" value="TreeGrafter"/>
</dbReference>
<evidence type="ECO:0000259" key="26">
    <source>
        <dbReference type="PROSITE" id="PS50870"/>
    </source>
</evidence>
<feature type="domain" description="PDZ" evidence="25">
    <location>
        <begin position="120"/>
        <end position="203"/>
    </location>
</feature>
<evidence type="ECO:0000256" key="13">
    <source>
        <dbReference type="ARBA" id="ARBA00023136"/>
    </source>
</evidence>
<evidence type="ECO:0000256" key="21">
    <source>
        <dbReference type="ARBA" id="ARBA00034102"/>
    </source>
</evidence>
<keyword evidence="12" id="KW-0770">Synapse</keyword>
<reference evidence="27" key="1">
    <citation type="submission" date="2018-04" db="EMBL/GenBank/DDBJ databases">
        <authorList>
            <person name="Go L.Y."/>
            <person name="Mitchell J.A."/>
        </authorList>
    </citation>
    <scope>NUCLEOTIDE SEQUENCE</scope>
    <source>
        <tissue evidence="27">Whole organism</tissue>
    </source>
</reference>
<dbReference type="AlphaFoldDB" id="A0A336KGB0"/>
<sequence>MMQEYAEEDGFFFEEDKMALLDTKEPKNNEFSSKLFDGSRASSNMNEKKDSESAFPTNNQLPEAQLYDGICGEIAHEAINVASTWGSDSQTQYFTYEARNIRDYERLERDRLGMTVSTGMVKIEKDPSNMIGISIGGGAPYCPCLYIVQIFDGTPAAKEGTLQSGDELLAINGTSVKGKTKVEVAKMIQGAEQIVKIHYNKLHADPEQGETLDIVLKKMKHRLVENISASMADNLGLSRAILCNDSLVKRLKDLQTTENVYKGLVDHAKRMLKSYFDFLLVFKKFGDQFVEMSVREPSSSASEAFRLFGEFHRGLEKEGISMIKSLKPVIADFGTYLHKAIPDTKLTVNKYLDAKFAYLSYCLKVKEMDDEEHQFAALQEPLYRVETGNYEYRLILRCRSDARAKFSKLRTDVLEKIELLEGKHERDLKGQLERFITGLHNFHKESVEKFKPISNLFPIEIDLKPDAFQYNNRPVFTADGVIVSAVRVSHAEEATETTVNHQKNDTKYEDNPSSSNNETSLLQDVASSLIPELDQITVSNQNNGTDSTTDLLLELGLADVDLTVPQTNNIQNVVTQNSDFTDFFDFTSFESKASMTNQQAIAANQNQVKLVQDLMSELNF</sequence>
<evidence type="ECO:0000256" key="10">
    <source>
        <dbReference type="ARBA" id="ARBA00022833"/>
    </source>
</evidence>
<dbReference type="InterPro" id="IPR030798">
    <property type="entry name" value="Arfaptin_fam"/>
</dbReference>
<dbReference type="VEuPathDB" id="VectorBase:CSON001699"/>
<dbReference type="Pfam" id="PF00595">
    <property type="entry name" value="PDZ"/>
    <property type="match status" value="1"/>
</dbReference>
<dbReference type="PROSITE" id="PS50106">
    <property type="entry name" value="PDZ"/>
    <property type="match status" value="1"/>
</dbReference>
<keyword evidence="8" id="KW-0771">Synaptosome</keyword>
<evidence type="ECO:0000313" key="28">
    <source>
        <dbReference type="EMBL" id="SSX20520.1"/>
    </source>
</evidence>
<feature type="region of interest" description="Disordered" evidence="24">
    <location>
        <begin position="28"/>
        <end position="58"/>
    </location>
</feature>
<dbReference type="PANTHER" id="PTHR12141">
    <property type="entry name" value="ARFAPTIN-RELATED"/>
    <property type="match status" value="1"/>
</dbReference>
<reference evidence="28" key="2">
    <citation type="submission" date="2018-07" db="EMBL/GenBank/DDBJ databases">
        <authorList>
            <person name="Quirk P.G."/>
            <person name="Krulwich T.A."/>
        </authorList>
    </citation>
    <scope>NUCLEOTIDE SEQUENCE</scope>
</reference>
<name>A0A336KGB0_CULSO</name>
<evidence type="ECO:0000256" key="5">
    <source>
        <dbReference type="ARBA" id="ARBA00017975"/>
    </source>
</evidence>
<evidence type="ECO:0000313" key="27">
    <source>
        <dbReference type="EMBL" id="SSX00140.1"/>
    </source>
</evidence>
<dbReference type="InterPro" id="IPR037959">
    <property type="entry name" value="PICK1_BAR"/>
</dbReference>
<dbReference type="InterPro" id="IPR036034">
    <property type="entry name" value="PDZ_sf"/>
</dbReference>
<keyword evidence="17" id="KW-0449">Lipoprotein</keyword>
<evidence type="ECO:0000256" key="6">
    <source>
        <dbReference type="ARBA" id="ARBA00022490"/>
    </source>
</evidence>
<protein>
    <recommendedName>
        <fullName evidence="5">PRKCA-binding protein</fullName>
    </recommendedName>
    <alternativeName>
        <fullName evidence="19">Protein interacting with C kinase 1</fullName>
    </alternativeName>
    <alternativeName>
        <fullName evidence="18">Protein kinase C-alpha-binding protein</fullName>
    </alternativeName>
</protein>
<dbReference type="GO" id="GO:0005856">
    <property type="term" value="C:cytoskeleton"/>
    <property type="evidence" value="ECO:0007669"/>
    <property type="project" value="UniProtKB-SubCell"/>
</dbReference>
<dbReference type="InterPro" id="IPR027267">
    <property type="entry name" value="AH/BAR_dom_sf"/>
</dbReference>
<dbReference type="InterPro" id="IPR001478">
    <property type="entry name" value="PDZ"/>
</dbReference>
<dbReference type="FunFam" id="2.30.42.10:FF:000073">
    <property type="entry name" value="Interacting with PRKCA"/>
    <property type="match status" value="1"/>
</dbReference>
<evidence type="ECO:0000256" key="7">
    <source>
        <dbReference type="ARBA" id="ARBA00022553"/>
    </source>
</evidence>
<dbReference type="GO" id="GO:0097062">
    <property type="term" value="P:dendritic spine maintenance"/>
    <property type="evidence" value="ECO:0007669"/>
    <property type="project" value="TreeGrafter"/>
</dbReference>
<dbReference type="GO" id="GO:0034315">
    <property type="term" value="P:regulation of Arp2/3 complex-mediated actin nucleation"/>
    <property type="evidence" value="ECO:0007669"/>
    <property type="project" value="TreeGrafter"/>
</dbReference>
<dbReference type="Pfam" id="PF06456">
    <property type="entry name" value="Arfaptin"/>
    <property type="match status" value="1"/>
</dbReference>
<evidence type="ECO:0000256" key="20">
    <source>
        <dbReference type="ARBA" id="ARBA00033721"/>
    </source>
</evidence>
<dbReference type="GO" id="GO:0005543">
    <property type="term" value="F:phospholipid binding"/>
    <property type="evidence" value="ECO:0007669"/>
    <property type="project" value="TreeGrafter"/>
</dbReference>
<dbReference type="SMART" id="SM01015">
    <property type="entry name" value="Arfaptin"/>
    <property type="match status" value="1"/>
</dbReference>
<dbReference type="GO" id="GO:0019904">
    <property type="term" value="F:protein domain specific binding"/>
    <property type="evidence" value="ECO:0007669"/>
    <property type="project" value="InterPro"/>
</dbReference>
<dbReference type="GO" id="GO:0043005">
    <property type="term" value="C:neuron projection"/>
    <property type="evidence" value="ECO:0007669"/>
    <property type="project" value="UniProtKB-KW"/>
</dbReference>
<dbReference type="PROSITE" id="PS50870">
    <property type="entry name" value="AH"/>
    <property type="match status" value="1"/>
</dbReference>
<keyword evidence="9" id="KW-0479">Metal-binding</keyword>
<keyword evidence="6" id="KW-0963">Cytoplasm</keyword>
<feature type="domain" description="AH" evidence="26">
    <location>
        <begin position="242"/>
        <end position="455"/>
    </location>
</feature>
<dbReference type="GO" id="GO:0046872">
    <property type="term" value="F:metal ion binding"/>
    <property type="evidence" value="ECO:0007669"/>
    <property type="project" value="UniProtKB-KW"/>
</dbReference>
<dbReference type="GO" id="GO:0043113">
    <property type="term" value="P:receptor clustering"/>
    <property type="evidence" value="ECO:0007669"/>
    <property type="project" value="TreeGrafter"/>
</dbReference>
<dbReference type="GO" id="GO:0048471">
    <property type="term" value="C:perinuclear region of cytoplasm"/>
    <property type="evidence" value="ECO:0007669"/>
    <property type="project" value="UniProtKB-SubCell"/>
</dbReference>
<evidence type="ECO:0000256" key="17">
    <source>
        <dbReference type="ARBA" id="ARBA00023288"/>
    </source>
</evidence>
<evidence type="ECO:0000256" key="1">
    <source>
        <dbReference type="ARBA" id="ARBA00004170"/>
    </source>
</evidence>
<dbReference type="Gene3D" id="2.30.42.10">
    <property type="match status" value="1"/>
</dbReference>
<keyword evidence="16" id="KW-0206">Cytoskeleton</keyword>
<dbReference type="SUPFAM" id="SSF103657">
    <property type="entry name" value="BAR/IMD domain-like"/>
    <property type="match status" value="1"/>
</dbReference>
<keyword evidence="7" id="KW-0597">Phosphoprotein</keyword>
<dbReference type="InterPro" id="IPR010504">
    <property type="entry name" value="AH_dom"/>
</dbReference>
<evidence type="ECO:0000256" key="9">
    <source>
        <dbReference type="ARBA" id="ARBA00022723"/>
    </source>
</evidence>
<dbReference type="GO" id="GO:0006886">
    <property type="term" value="P:intracellular protein transport"/>
    <property type="evidence" value="ECO:0007669"/>
    <property type="project" value="TreeGrafter"/>
</dbReference>
<dbReference type="PANTHER" id="PTHR12141:SF1">
    <property type="entry name" value="PRKCA-BINDING PROTEIN"/>
    <property type="match status" value="1"/>
</dbReference>
<evidence type="ECO:0000256" key="3">
    <source>
        <dbReference type="ARBA" id="ARBA00004556"/>
    </source>
</evidence>
<dbReference type="GO" id="GO:0005886">
    <property type="term" value="C:plasma membrane"/>
    <property type="evidence" value="ECO:0007669"/>
    <property type="project" value="GOC"/>
</dbReference>
<organism evidence="27">
    <name type="scientific">Culicoides sonorensis</name>
    <name type="common">Biting midge</name>
    <dbReference type="NCBI Taxonomy" id="179676"/>
    <lineage>
        <taxon>Eukaryota</taxon>
        <taxon>Metazoa</taxon>
        <taxon>Ecdysozoa</taxon>
        <taxon>Arthropoda</taxon>
        <taxon>Hexapoda</taxon>
        <taxon>Insecta</taxon>
        <taxon>Pterygota</taxon>
        <taxon>Neoptera</taxon>
        <taxon>Endopterygota</taxon>
        <taxon>Diptera</taxon>
        <taxon>Nematocera</taxon>
        <taxon>Chironomoidea</taxon>
        <taxon>Ceratopogonidae</taxon>
        <taxon>Ceratopogoninae</taxon>
        <taxon>Culicoides</taxon>
        <taxon>Monoculicoides</taxon>
    </lineage>
</organism>
<comment type="function">
    <text evidence="20">Probable adapter protein that bind to and organize the subcellular localization of a variety of membrane proteins containing some PDZ recognition sequence. Involved in the clustering of various receptors, possibly by acting at the receptor internalization level. Plays a role in synaptic plasticity by regulating the trafficking and internalization of AMPA receptors. May be regulated upon PRKCA activation. May regulate ASIC1/ASIC3 channel. Regulates actin polymerization by inhibiting the actin-nucleating activity of the Arp2/3 complex; the function is competitive with nucleation promoting factors and is linked to neuronal morphology regulation and AMPA receptor (AMPAR) endocytosis. Via interaction with the Arp2/3 complex involved in regulation of synaptic plasicity of excitatory synapses and required for spine shrinkage during long-term depression (LTD). Involved in regulation of astrocyte morphology, antagonistic to Arp2/3 complex activator WASL/N-WASP function.</text>
</comment>
<dbReference type="GO" id="GO:0008021">
    <property type="term" value="C:synaptic vesicle"/>
    <property type="evidence" value="ECO:0007669"/>
    <property type="project" value="TreeGrafter"/>
</dbReference>
<evidence type="ECO:0000256" key="16">
    <source>
        <dbReference type="ARBA" id="ARBA00023212"/>
    </source>
</evidence>
<evidence type="ECO:0000259" key="25">
    <source>
        <dbReference type="PROSITE" id="PS50106"/>
    </source>
</evidence>
<evidence type="ECO:0000256" key="12">
    <source>
        <dbReference type="ARBA" id="ARBA00023018"/>
    </source>
</evidence>
<evidence type="ECO:0000256" key="14">
    <source>
        <dbReference type="ARBA" id="ARBA00023139"/>
    </source>
</evidence>
<evidence type="ECO:0000256" key="22">
    <source>
        <dbReference type="ARBA" id="ARBA00034105"/>
    </source>
</evidence>
<feature type="region of interest" description="Disordered" evidence="24">
    <location>
        <begin position="493"/>
        <end position="519"/>
    </location>
</feature>
<comment type="subcellular location">
    <subcellularLocation>
        <location evidence="2">Cytoplasm</location>
        <location evidence="2">Cytoskeleton</location>
    </subcellularLocation>
    <subcellularLocation>
        <location evidence="3">Cytoplasm</location>
        <location evidence="3">Perinuclear region</location>
    </subcellularLocation>
    <subcellularLocation>
        <location evidence="4">Membrane</location>
        <topology evidence="4">Lipid-anchor</topology>
    </subcellularLocation>
    <subcellularLocation>
        <location evidence="1">Membrane</location>
        <topology evidence="1">Peripheral membrane protein</topology>
    </subcellularLocation>
    <subcellularLocation>
        <location evidence="22">Postsynaptic density</location>
    </subcellularLocation>
    <subcellularLocation>
        <location evidence="21">Synapse</location>
        <location evidence="21">Synaptosome</location>
    </subcellularLocation>
</comment>
<keyword evidence="15" id="KW-0009">Actin-binding</keyword>
<dbReference type="CDD" id="cd07659">
    <property type="entry name" value="BAR_PICK1"/>
    <property type="match status" value="1"/>
</dbReference>
<dbReference type="EMBL" id="UFQS01000126">
    <property type="protein sequence ID" value="SSX00140.1"/>
    <property type="molecule type" value="Genomic_DNA"/>
</dbReference>
<dbReference type="GO" id="GO:0003779">
    <property type="term" value="F:actin binding"/>
    <property type="evidence" value="ECO:0007669"/>
    <property type="project" value="UniProtKB-KW"/>
</dbReference>
<evidence type="ECO:0000256" key="18">
    <source>
        <dbReference type="ARBA" id="ARBA00031097"/>
    </source>
</evidence>
<dbReference type="SUPFAM" id="SSF50156">
    <property type="entry name" value="PDZ domain-like"/>
    <property type="match status" value="1"/>
</dbReference>
<comment type="subunit">
    <text evidence="23">Monomer and homodimer. Interacts with CXADR. Interacts presynaptically with the glutamate receptors GRIA2, GRIA3, GRIK3, isoform 3 of GRIA4, isoform A of GRM4, GRM7 and GRM8; with NAPA and NAPB; and with BTG2. The interaction with NAPA and NAPB disrupts the interaction with GRIA2, conducting to the internalization of GRIA2. Interacts with PRKCA; with the amine transporters SLC6A2 and SLC6A3; with the channels ASIC1 and ASIC2; with the GTP-binding proteins ARF1 and ARF3; with the ephrin receptor tyrosine kinases EPHA7, EPHB1 and EPHB2; with ERBB2 and through its PDZ domain with the C-terminal tail of PRLHR. Interacts with UNC5A. Interacts (via AH domain) with NCS1/FREQ; in a calcium-dependent manner. Interacts with F-actin and associates with the ARP2/3 complex. Interacts (via PDZ domain) with ARF1 (activated); the interaction blocks Arp2/3 complex inhibition. Interacts with SORCS3.</text>
</comment>
<evidence type="ECO:0000256" key="19">
    <source>
        <dbReference type="ARBA" id="ARBA00032804"/>
    </source>
</evidence>
<evidence type="ECO:0000256" key="4">
    <source>
        <dbReference type="ARBA" id="ARBA00004635"/>
    </source>
</evidence>
<dbReference type="GO" id="GO:0014069">
    <property type="term" value="C:postsynaptic density"/>
    <property type="evidence" value="ECO:0007669"/>
    <property type="project" value="UniProtKB-SubCell"/>
</dbReference>
<keyword evidence="11" id="KW-0106">Calcium</keyword>
<dbReference type="Gene3D" id="1.20.1270.60">
    <property type="entry name" value="Arfaptin homology (AH) domain/BAR domain"/>
    <property type="match status" value="1"/>
</dbReference>
<evidence type="ECO:0000256" key="2">
    <source>
        <dbReference type="ARBA" id="ARBA00004245"/>
    </source>
</evidence>
<dbReference type="SMART" id="SM00228">
    <property type="entry name" value="PDZ"/>
    <property type="match status" value="1"/>
</dbReference>
<dbReference type="CDD" id="cd06722">
    <property type="entry name" value="PDZ_PICK1-like"/>
    <property type="match status" value="1"/>
</dbReference>
<dbReference type="GO" id="GO:0002092">
    <property type="term" value="P:positive regulation of receptor internalization"/>
    <property type="evidence" value="ECO:0007669"/>
    <property type="project" value="TreeGrafter"/>
</dbReference>
<keyword evidence="13" id="KW-0472">Membrane</keyword>
<dbReference type="GO" id="GO:0005080">
    <property type="term" value="F:protein kinase C binding"/>
    <property type="evidence" value="ECO:0007669"/>
    <property type="project" value="TreeGrafter"/>
</dbReference>